<reference evidence="3 4" key="2">
    <citation type="submission" date="2024-07" db="EMBL/GenBank/DDBJ databases">
        <authorList>
            <person name="Akdeniz Z."/>
        </authorList>
    </citation>
    <scope>NUCLEOTIDE SEQUENCE [LARGE SCALE GENOMIC DNA]</scope>
</reference>
<keyword evidence="4" id="KW-1185">Reference proteome</keyword>
<feature type="compositionally biased region" description="Polar residues" evidence="1">
    <location>
        <begin position="9"/>
        <end position="20"/>
    </location>
</feature>
<proteinExistence type="predicted"/>
<feature type="region of interest" description="Disordered" evidence="1">
    <location>
        <begin position="1"/>
        <end position="23"/>
    </location>
</feature>
<protein>
    <submittedName>
        <fullName evidence="3">Hypothetical_protein</fullName>
    </submittedName>
</protein>
<sequence length="274" mass="31754">MYVRRTSAAKATNDSGTRLQGRNAAASCKQIYTGIHLRRTICNSKEAMERLPLSNPESSLMACPQPYRSLMMPAQHFESGDFTFRNRFGRAASQKVGRGEEREAQPNEPIIDHTKQSWYSSNASSALTSNTEPNRSLLQCFNNILILMVFFTRNSPTQHAFNKKISKTNSISHARNLVREECCWFLIDHWLERKCDDQRKIIIYPTENSVDDYEYVKRFIFSLQQFINNTVYKYNYNAIDSILFTISNITQNQQISLQQKGFLQTIFVRARSFL</sequence>
<name>A0AA86R0B9_9EUKA</name>
<evidence type="ECO:0000313" key="2">
    <source>
        <dbReference type="EMBL" id="CAI9966682.1"/>
    </source>
</evidence>
<dbReference type="EMBL" id="CATOUU010001008">
    <property type="protein sequence ID" value="CAI9966682.1"/>
    <property type="molecule type" value="Genomic_DNA"/>
</dbReference>
<evidence type="ECO:0000313" key="4">
    <source>
        <dbReference type="Proteomes" id="UP001642409"/>
    </source>
</evidence>
<accession>A0AA86R0B9</accession>
<comment type="caution">
    <text evidence="2">The sequence shown here is derived from an EMBL/GenBank/DDBJ whole genome shotgun (WGS) entry which is preliminary data.</text>
</comment>
<evidence type="ECO:0000313" key="3">
    <source>
        <dbReference type="EMBL" id="CAL6064237.1"/>
    </source>
</evidence>
<dbReference type="Proteomes" id="UP001642409">
    <property type="component" value="Unassembled WGS sequence"/>
</dbReference>
<gene>
    <name evidence="3" type="ORF">HINF_LOCUS51259</name>
    <name evidence="2" type="ORF">HINF_LOCUS54327</name>
</gene>
<organism evidence="2">
    <name type="scientific">Hexamita inflata</name>
    <dbReference type="NCBI Taxonomy" id="28002"/>
    <lineage>
        <taxon>Eukaryota</taxon>
        <taxon>Metamonada</taxon>
        <taxon>Diplomonadida</taxon>
        <taxon>Hexamitidae</taxon>
        <taxon>Hexamitinae</taxon>
        <taxon>Hexamita</taxon>
    </lineage>
</organism>
<dbReference type="AlphaFoldDB" id="A0AA86R0B9"/>
<evidence type="ECO:0000256" key="1">
    <source>
        <dbReference type="SAM" id="MobiDB-lite"/>
    </source>
</evidence>
<reference evidence="2" key="1">
    <citation type="submission" date="2023-06" db="EMBL/GenBank/DDBJ databases">
        <authorList>
            <person name="Kurt Z."/>
        </authorList>
    </citation>
    <scope>NUCLEOTIDE SEQUENCE</scope>
</reference>
<dbReference type="EMBL" id="CAXDID020000249">
    <property type="protein sequence ID" value="CAL6064237.1"/>
    <property type="molecule type" value="Genomic_DNA"/>
</dbReference>